<keyword evidence="4" id="KW-1185">Reference proteome</keyword>
<dbReference type="AlphaFoldDB" id="A0A6A6U558"/>
<organism evidence="3 4">
    <name type="scientific">Microthyrium microscopicum</name>
    <dbReference type="NCBI Taxonomy" id="703497"/>
    <lineage>
        <taxon>Eukaryota</taxon>
        <taxon>Fungi</taxon>
        <taxon>Dikarya</taxon>
        <taxon>Ascomycota</taxon>
        <taxon>Pezizomycotina</taxon>
        <taxon>Dothideomycetes</taxon>
        <taxon>Dothideomycetes incertae sedis</taxon>
        <taxon>Microthyriales</taxon>
        <taxon>Microthyriaceae</taxon>
        <taxon>Microthyrium</taxon>
    </lineage>
</organism>
<dbReference type="InterPro" id="IPR050471">
    <property type="entry name" value="AB_hydrolase"/>
</dbReference>
<feature type="region of interest" description="Disordered" evidence="1">
    <location>
        <begin position="1"/>
        <end position="20"/>
    </location>
</feature>
<dbReference type="GO" id="GO:0016787">
    <property type="term" value="F:hydrolase activity"/>
    <property type="evidence" value="ECO:0007669"/>
    <property type="project" value="UniProtKB-KW"/>
</dbReference>
<evidence type="ECO:0000259" key="2">
    <source>
        <dbReference type="Pfam" id="PF00561"/>
    </source>
</evidence>
<name>A0A6A6U558_9PEZI</name>
<dbReference type="InterPro" id="IPR029058">
    <property type="entry name" value="AB_hydrolase_fold"/>
</dbReference>
<dbReference type="PANTHER" id="PTHR43433:SF5">
    <property type="entry name" value="AB HYDROLASE-1 DOMAIN-CONTAINING PROTEIN"/>
    <property type="match status" value="1"/>
</dbReference>
<accession>A0A6A6U558</accession>
<evidence type="ECO:0000313" key="4">
    <source>
        <dbReference type="Proteomes" id="UP000799302"/>
    </source>
</evidence>
<dbReference type="InterPro" id="IPR000073">
    <property type="entry name" value="AB_hydrolase_1"/>
</dbReference>
<dbReference type="Gene3D" id="3.40.50.1820">
    <property type="entry name" value="alpha/beta hydrolase"/>
    <property type="match status" value="1"/>
</dbReference>
<dbReference type="OrthoDB" id="19657at2759"/>
<feature type="domain" description="AB hydrolase-1" evidence="2">
    <location>
        <begin position="76"/>
        <end position="187"/>
    </location>
</feature>
<gene>
    <name evidence="3" type="ORF">BT63DRAFT_457732</name>
</gene>
<evidence type="ECO:0000313" key="3">
    <source>
        <dbReference type="EMBL" id="KAF2666776.1"/>
    </source>
</evidence>
<keyword evidence="3" id="KW-0378">Hydrolase</keyword>
<dbReference type="Pfam" id="PF00561">
    <property type="entry name" value="Abhydrolase_1"/>
    <property type="match status" value="1"/>
</dbReference>
<protein>
    <submittedName>
        <fullName evidence="3">Alpha/beta-hydrolase</fullName>
    </submittedName>
</protein>
<proteinExistence type="predicted"/>
<dbReference type="EMBL" id="MU004238">
    <property type="protein sequence ID" value="KAF2666776.1"/>
    <property type="molecule type" value="Genomic_DNA"/>
</dbReference>
<dbReference type="SUPFAM" id="SSF53474">
    <property type="entry name" value="alpha/beta-Hydrolases"/>
    <property type="match status" value="1"/>
</dbReference>
<sequence length="373" mass="41679">MVDRSNAAEAVEDLGQQEFPRPMTAAEIENHPEYPHTTWTLEPTKAGYAPVGSGRGGPFKISYEIHGHGPRKLVWIMGLGGIKSAWQRQTKDFGHKEGDKYSCLIIDNRGIGHSDKPWMRYSTSQMAEDIVEVLEHIGWTDRRSLHVTGISMGGMIAQELGLLIPKRIASLNLISTGPYIKNTVGFFENLYNRAMLLCVHGFCIPRPIDTTLANIKYNLYSDNFLQHPDELEFTVQPFPTNGDRCMAGELHKRSSPALFPKASFILQAIAAGWHYKSPAQLKQLATLVGPERIQVVHGTRDRMVTFPHGEALLAGLGGEGSGVTWVWLEGQGHVVPIEMRKEFHVLIAGMVERTRVMEQEIEEEQKEGVAMAW</sequence>
<dbReference type="PANTHER" id="PTHR43433">
    <property type="entry name" value="HYDROLASE, ALPHA/BETA FOLD FAMILY PROTEIN"/>
    <property type="match status" value="1"/>
</dbReference>
<dbReference type="Proteomes" id="UP000799302">
    <property type="component" value="Unassembled WGS sequence"/>
</dbReference>
<evidence type="ECO:0000256" key="1">
    <source>
        <dbReference type="SAM" id="MobiDB-lite"/>
    </source>
</evidence>
<reference evidence="3" key="1">
    <citation type="journal article" date="2020" name="Stud. Mycol.">
        <title>101 Dothideomycetes genomes: a test case for predicting lifestyles and emergence of pathogens.</title>
        <authorList>
            <person name="Haridas S."/>
            <person name="Albert R."/>
            <person name="Binder M."/>
            <person name="Bloem J."/>
            <person name="Labutti K."/>
            <person name="Salamov A."/>
            <person name="Andreopoulos B."/>
            <person name="Baker S."/>
            <person name="Barry K."/>
            <person name="Bills G."/>
            <person name="Bluhm B."/>
            <person name="Cannon C."/>
            <person name="Castanera R."/>
            <person name="Culley D."/>
            <person name="Daum C."/>
            <person name="Ezra D."/>
            <person name="Gonzalez J."/>
            <person name="Henrissat B."/>
            <person name="Kuo A."/>
            <person name="Liang C."/>
            <person name="Lipzen A."/>
            <person name="Lutzoni F."/>
            <person name="Magnuson J."/>
            <person name="Mondo S."/>
            <person name="Nolan M."/>
            <person name="Ohm R."/>
            <person name="Pangilinan J."/>
            <person name="Park H.-J."/>
            <person name="Ramirez L."/>
            <person name="Alfaro M."/>
            <person name="Sun H."/>
            <person name="Tritt A."/>
            <person name="Yoshinaga Y."/>
            <person name="Zwiers L.-H."/>
            <person name="Turgeon B."/>
            <person name="Goodwin S."/>
            <person name="Spatafora J."/>
            <person name="Crous P."/>
            <person name="Grigoriev I."/>
        </authorList>
    </citation>
    <scope>NUCLEOTIDE SEQUENCE</scope>
    <source>
        <strain evidence="3">CBS 115976</strain>
    </source>
</reference>